<keyword evidence="9" id="KW-1185">Reference proteome</keyword>
<comment type="similarity">
    <text evidence="1">Belongs to the adrenodoxin/putidaredoxin family.</text>
</comment>
<evidence type="ECO:0000256" key="3">
    <source>
        <dbReference type="ARBA" id="ARBA00022723"/>
    </source>
</evidence>
<gene>
    <name evidence="8" type="ORF">DFR47_102319</name>
</gene>
<dbReference type="AlphaFoldDB" id="A0A366E7R7"/>
<name>A0A366E7R7_9HYPH</name>
<comment type="caution">
    <text evidence="8">The sequence shown here is derived from an EMBL/GenBank/DDBJ whole genome shotgun (WGS) entry which is preliminary data.</text>
</comment>
<dbReference type="Pfam" id="PF00111">
    <property type="entry name" value="Fer2"/>
    <property type="match status" value="1"/>
</dbReference>
<dbReference type="CDD" id="cd00207">
    <property type="entry name" value="fer2"/>
    <property type="match status" value="1"/>
</dbReference>
<dbReference type="InterPro" id="IPR001041">
    <property type="entry name" value="2Fe-2S_ferredoxin-type"/>
</dbReference>
<evidence type="ECO:0000313" key="8">
    <source>
        <dbReference type="EMBL" id="RBO97534.1"/>
    </source>
</evidence>
<evidence type="ECO:0000256" key="6">
    <source>
        <dbReference type="ARBA" id="ARBA00034078"/>
    </source>
</evidence>
<dbReference type="GO" id="GO:0009055">
    <property type="term" value="F:electron transfer activity"/>
    <property type="evidence" value="ECO:0007669"/>
    <property type="project" value="TreeGrafter"/>
</dbReference>
<feature type="domain" description="2Fe-2S ferredoxin-type" evidence="7">
    <location>
        <begin position="25"/>
        <end position="129"/>
    </location>
</feature>
<dbReference type="PRINTS" id="PR00355">
    <property type="entry name" value="ADRENODOXIN"/>
</dbReference>
<dbReference type="InterPro" id="IPR036010">
    <property type="entry name" value="2Fe-2S_ferredoxin-like_sf"/>
</dbReference>
<keyword evidence="3" id="KW-0479">Metal-binding</keyword>
<dbReference type="InterPro" id="IPR012675">
    <property type="entry name" value="Beta-grasp_dom_sf"/>
</dbReference>
<dbReference type="GO" id="GO:0140647">
    <property type="term" value="P:P450-containing electron transport chain"/>
    <property type="evidence" value="ECO:0007669"/>
    <property type="project" value="InterPro"/>
</dbReference>
<dbReference type="Gene3D" id="3.10.20.30">
    <property type="match status" value="1"/>
</dbReference>
<dbReference type="Proteomes" id="UP000252893">
    <property type="component" value="Unassembled WGS sequence"/>
</dbReference>
<dbReference type="InterPro" id="IPR001055">
    <property type="entry name" value="Adrenodoxin-like"/>
</dbReference>
<evidence type="ECO:0000256" key="5">
    <source>
        <dbReference type="ARBA" id="ARBA00023014"/>
    </source>
</evidence>
<keyword evidence="5" id="KW-0411">Iron-sulfur</keyword>
<accession>A0A366E7R7</accession>
<comment type="cofactor">
    <cofactor evidence="6">
        <name>[2Fe-2S] cluster</name>
        <dbReference type="ChEBI" id="CHEBI:190135"/>
    </cofactor>
</comment>
<dbReference type="EMBL" id="QNRH01000002">
    <property type="protein sequence ID" value="RBO97534.1"/>
    <property type="molecule type" value="Genomic_DNA"/>
</dbReference>
<dbReference type="PROSITE" id="PS51085">
    <property type="entry name" value="2FE2S_FER_2"/>
    <property type="match status" value="1"/>
</dbReference>
<protein>
    <submittedName>
        <fullName evidence="8">2Fe-2S ferredoxin</fullName>
    </submittedName>
</protein>
<dbReference type="OrthoDB" id="9799640at2"/>
<dbReference type="SUPFAM" id="SSF54292">
    <property type="entry name" value="2Fe-2S ferredoxin-like"/>
    <property type="match status" value="1"/>
</dbReference>
<dbReference type="PANTHER" id="PTHR23426">
    <property type="entry name" value="FERREDOXIN/ADRENODOXIN"/>
    <property type="match status" value="1"/>
</dbReference>
<dbReference type="PANTHER" id="PTHR23426:SF65">
    <property type="entry name" value="FERREDOXIN-2, MITOCHONDRIAL"/>
    <property type="match status" value="1"/>
</dbReference>
<dbReference type="GO" id="GO:0046872">
    <property type="term" value="F:metal ion binding"/>
    <property type="evidence" value="ECO:0007669"/>
    <property type="project" value="UniProtKB-KW"/>
</dbReference>
<evidence type="ECO:0000259" key="7">
    <source>
        <dbReference type="PROSITE" id="PS51085"/>
    </source>
</evidence>
<sequence>MCRKHYLTPITPRLRYSKGIVVSSDTLLIHVTDQKGERHTLEALEGFRVMEVIRDWGLNIKAECGGACACGTCHVYVTPEWAGKLYEPQDEELDQLDQTFHVEDNSRLSCQIIMTEELNGLEVTLAPGTEADREAA</sequence>
<evidence type="ECO:0000313" key="9">
    <source>
        <dbReference type="Proteomes" id="UP000252893"/>
    </source>
</evidence>
<proteinExistence type="inferred from homology"/>
<keyword evidence="4" id="KW-0408">Iron</keyword>
<evidence type="ECO:0000256" key="1">
    <source>
        <dbReference type="ARBA" id="ARBA00010914"/>
    </source>
</evidence>
<reference evidence="8 9" key="1">
    <citation type="submission" date="2018-06" db="EMBL/GenBank/DDBJ databases">
        <title>Genomic Encyclopedia of Type Strains, Phase IV (KMG-IV): sequencing the most valuable type-strain genomes for metagenomic binning, comparative biology and taxonomic classification.</title>
        <authorList>
            <person name="Goeker M."/>
        </authorList>
    </citation>
    <scope>NUCLEOTIDE SEQUENCE [LARGE SCALE GENOMIC DNA]</scope>
    <source>
        <strain evidence="8 9">DSM 25619</strain>
    </source>
</reference>
<dbReference type="GO" id="GO:0051537">
    <property type="term" value="F:2 iron, 2 sulfur cluster binding"/>
    <property type="evidence" value="ECO:0007669"/>
    <property type="project" value="UniProtKB-KW"/>
</dbReference>
<evidence type="ECO:0000256" key="2">
    <source>
        <dbReference type="ARBA" id="ARBA00022714"/>
    </source>
</evidence>
<organism evidence="8 9">
    <name type="scientific">Pseudochrobactrum asaccharolyticum</name>
    <dbReference type="NCBI Taxonomy" id="354351"/>
    <lineage>
        <taxon>Bacteria</taxon>
        <taxon>Pseudomonadati</taxon>
        <taxon>Pseudomonadota</taxon>
        <taxon>Alphaproteobacteria</taxon>
        <taxon>Hyphomicrobiales</taxon>
        <taxon>Brucellaceae</taxon>
        <taxon>Pseudochrobactrum</taxon>
    </lineage>
</organism>
<evidence type="ECO:0000256" key="4">
    <source>
        <dbReference type="ARBA" id="ARBA00023004"/>
    </source>
</evidence>
<keyword evidence="2" id="KW-0001">2Fe-2S</keyword>